<keyword evidence="4" id="KW-0762">Sugar transport</keyword>
<dbReference type="RefSeq" id="WP_216683458.1">
    <property type="nucleotide sequence ID" value="NZ_JAHLZN010000006.1"/>
</dbReference>
<evidence type="ECO:0000256" key="7">
    <source>
        <dbReference type="ARBA" id="ARBA00022989"/>
    </source>
</evidence>
<keyword evidence="5" id="KW-0598">Phosphotransferase system</keyword>
<evidence type="ECO:0000259" key="11">
    <source>
        <dbReference type="PROSITE" id="PS51098"/>
    </source>
</evidence>
<dbReference type="Pfam" id="PF02378">
    <property type="entry name" value="PTS_EIIC"/>
    <property type="match status" value="1"/>
</dbReference>
<feature type="domain" description="PTS EIIB type-1" evidence="11">
    <location>
        <begin position="457"/>
        <end position="536"/>
    </location>
</feature>
<sequence>MRTLIQKFGRTLLGPLSIIIFAGLLLGIVSILQNPNITGETFANANMVQTIIDGIDALVSQLFDLLPILFAISVATGLAKEDKEIAGLSVVIGFILFNTVISFLLGLKGVTSETMSINYLTNHGHSELEAFQLSSSYETVLGIFTFRMSIFGGILVGLWTSALHNKFHTQQLPTAFSFFSGNRFVPIMTIITIPILSIIMFFIWPFFNTLIDGLGNVISKSGAVGTFIYGFSERLLIPTGLHHVLNQLLRFTPFGGTAEIDGNLVSGALNIFNTEISKQSPDIETLRNSTRFLSQGYHPFQVFGLPAAAFAMYKSARPDQRNKVKGLFLAGGLTSFATGITEPVEFAFIFISPTLWLFHAFMAGLSFMLMTVFNVSIGNAGGGLMDLSIFGILQGTYTKWPLVVLIGLIYSVVYYFVFRFVIQKFHLMTPGREKEEPISIKSDEQYNNIDTNETKPEELGEQILIALGGKDNIKEIDNCISRLRLVLEDTSIINENLLKETGSMGMVKIDKHNIQVVYGAKVEKSARSLKNAIKKS</sequence>
<keyword evidence="2" id="KW-0813">Transport</keyword>
<reference evidence="13 14" key="1">
    <citation type="submission" date="2021-06" db="EMBL/GenBank/DDBJ databases">
        <title>Staphylococcus lentus K169 genome sequencing.</title>
        <authorList>
            <person name="Sundareshan S."/>
            <person name="Akhila D.S."/>
            <person name="Prachi D."/>
            <person name="Sivakumar R."/>
            <person name="Rajendhran J."/>
            <person name="Isloor S."/>
            <person name="Hegde N.R."/>
        </authorList>
    </citation>
    <scope>NUCLEOTIDE SEQUENCE [LARGE SCALE GENOMIC DNA]</scope>
    <source>
        <strain evidence="13 14">K169</strain>
    </source>
</reference>
<dbReference type="InterPro" id="IPR003352">
    <property type="entry name" value="PTS_EIIC"/>
</dbReference>
<dbReference type="NCBIfam" id="TIGR00826">
    <property type="entry name" value="EIIB_glc"/>
    <property type="match status" value="1"/>
</dbReference>
<evidence type="ECO:0000256" key="5">
    <source>
        <dbReference type="ARBA" id="ARBA00022683"/>
    </source>
</evidence>
<evidence type="ECO:0000313" key="14">
    <source>
        <dbReference type="Proteomes" id="UP000770161"/>
    </source>
</evidence>
<proteinExistence type="predicted"/>
<dbReference type="InterPro" id="IPR050429">
    <property type="entry name" value="PTS_Glucose_EIICBA"/>
</dbReference>
<feature type="transmembrane region" description="Helical" evidence="10">
    <location>
        <begin position="184"/>
        <end position="207"/>
    </location>
</feature>
<comment type="caution">
    <text evidence="13">The sequence shown here is derived from an EMBL/GenBank/DDBJ whole genome shotgun (WGS) entry which is preliminary data.</text>
</comment>
<accession>A0ABS6GYN1</accession>
<evidence type="ECO:0000259" key="12">
    <source>
        <dbReference type="PROSITE" id="PS51103"/>
    </source>
</evidence>
<gene>
    <name evidence="13" type="ORF">KQ656_05675</name>
</gene>
<evidence type="ECO:0000256" key="6">
    <source>
        <dbReference type="ARBA" id="ARBA00022692"/>
    </source>
</evidence>
<evidence type="ECO:0000313" key="13">
    <source>
        <dbReference type="EMBL" id="MBU6113436.1"/>
    </source>
</evidence>
<feature type="transmembrane region" description="Helical" evidence="10">
    <location>
        <begin position="12"/>
        <end position="32"/>
    </location>
</feature>
<dbReference type="PROSITE" id="PS51103">
    <property type="entry name" value="PTS_EIIC_TYPE_1"/>
    <property type="match status" value="1"/>
</dbReference>
<keyword evidence="14" id="KW-1185">Reference proteome</keyword>
<feature type="transmembrane region" description="Helical" evidence="10">
    <location>
        <begin position="324"/>
        <end position="340"/>
    </location>
</feature>
<feature type="transmembrane region" description="Helical" evidence="10">
    <location>
        <begin position="85"/>
        <end position="107"/>
    </location>
</feature>
<feature type="transmembrane region" description="Helical" evidence="10">
    <location>
        <begin position="400"/>
        <end position="422"/>
    </location>
</feature>
<feature type="transmembrane region" description="Helical" evidence="10">
    <location>
        <begin position="140"/>
        <end position="163"/>
    </location>
</feature>
<dbReference type="Pfam" id="PF00367">
    <property type="entry name" value="PTS_EIIB"/>
    <property type="match status" value="1"/>
</dbReference>
<evidence type="ECO:0000256" key="4">
    <source>
        <dbReference type="ARBA" id="ARBA00022597"/>
    </source>
</evidence>
<organism evidence="13 14">
    <name type="scientific">Mammaliicoccus lentus</name>
    <name type="common">Staphylococcus lentus</name>
    <dbReference type="NCBI Taxonomy" id="42858"/>
    <lineage>
        <taxon>Bacteria</taxon>
        <taxon>Bacillati</taxon>
        <taxon>Bacillota</taxon>
        <taxon>Bacilli</taxon>
        <taxon>Bacillales</taxon>
        <taxon>Staphylococcaceae</taxon>
        <taxon>Mammaliicoccus</taxon>
    </lineage>
</organism>
<dbReference type="InterPro" id="IPR018113">
    <property type="entry name" value="PTrfase_EIIB_Cys"/>
</dbReference>
<dbReference type="EMBL" id="JAHLZN010000006">
    <property type="protein sequence ID" value="MBU6113436.1"/>
    <property type="molecule type" value="Genomic_DNA"/>
</dbReference>
<dbReference type="CDD" id="cd00212">
    <property type="entry name" value="PTS_IIB_glc"/>
    <property type="match status" value="1"/>
</dbReference>
<dbReference type="PANTHER" id="PTHR30009">
    <property type="entry name" value="CYTOCHROME C-TYPE SYNTHESIS PROTEIN AND PTS TRANSMEMBRANE COMPONENT"/>
    <property type="match status" value="1"/>
</dbReference>
<name>A0ABS6GYN1_MAMLE</name>
<dbReference type="PROSITE" id="PS51098">
    <property type="entry name" value="PTS_EIIB_TYPE_1"/>
    <property type="match status" value="1"/>
</dbReference>
<evidence type="ECO:0000256" key="9">
    <source>
        <dbReference type="PROSITE-ProRule" id="PRU00421"/>
    </source>
</evidence>
<evidence type="ECO:0000256" key="1">
    <source>
        <dbReference type="ARBA" id="ARBA00004651"/>
    </source>
</evidence>
<feature type="active site" description="Phosphocysteine intermediate; for EIIB activity" evidence="9">
    <location>
        <position position="479"/>
    </location>
</feature>
<feature type="domain" description="PTS EIIC type-1" evidence="12">
    <location>
        <begin position="1"/>
        <end position="434"/>
    </location>
</feature>
<keyword evidence="3" id="KW-1003">Cell membrane</keyword>
<evidence type="ECO:0000256" key="3">
    <source>
        <dbReference type="ARBA" id="ARBA00022475"/>
    </source>
</evidence>
<evidence type="ECO:0000256" key="8">
    <source>
        <dbReference type="ARBA" id="ARBA00023136"/>
    </source>
</evidence>
<comment type="subcellular location">
    <subcellularLocation>
        <location evidence="1">Cell membrane</location>
        <topology evidence="1">Multi-pass membrane protein</topology>
    </subcellularLocation>
</comment>
<protein>
    <submittedName>
        <fullName evidence="13">PTS transporter subunit EIIC</fullName>
    </submittedName>
</protein>
<keyword evidence="6 10" id="KW-0812">Transmembrane</keyword>
<dbReference type="InterPro" id="IPR013013">
    <property type="entry name" value="PTS_EIIC_1"/>
</dbReference>
<keyword evidence="8 10" id="KW-0472">Membrane</keyword>
<dbReference type="PANTHER" id="PTHR30009:SF24">
    <property type="entry name" value="PTS SYSTEM, IIBC COMPONENT"/>
    <property type="match status" value="1"/>
</dbReference>
<feature type="transmembrane region" description="Helical" evidence="10">
    <location>
        <begin position="57"/>
        <end position="78"/>
    </location>
</feature>
<keyword evidence="7 10" id="KW-1133">Transmembrane helix</keyword>
<dbReference type="Proteomes" id="UP000770161">
    <property type="component" value="Unassembled WGS sequence"/>
</dbReference>
<evidence type="ECO:0000256" key="10">
    <source>
        <dbReference type="SAM" id="Phobius"/>
    </source>
</evidence>
<dbReference type="InterPro" id="IPR001996">
    <property type="entry name" value="PTS_IIB_1"/>
</dbReference>
<evidence type="ECO:0000256" key="2">
    <source>
        <dbReference type="ARBA" id="ARBA00022448"/>
    </source>
</evidence>